<evidence type="ECO:0000313" key="4">
    <source>
        <dbReference type="Proteomes" id="UP000267096"/>
    </source>
</evidence>
<dbReference type="GO" id="GO:0000159">
    <property type="term" value="C:protein phosphatase type 2A complex"/>
    <property type="evidence" value="ECO:0007669"/>
    <property type="project" value="TreeGrafter"/>
</dbReference>
<dbReference type="GO" id="GO:0019888">
    <property type="term" value="F:protein phosphatase regulator activity"/>
    <property type="evidence" value="ECO:0007669"/>
    <property type="project" value="TreeGrafter"/>
</dbReference>
<protein>
    <recommendedName>
        <fullName evidence="2">PP2A regulatory subunit B'' EF-hand domain-containing protein</fullName>
    </recommendedName>
</protein>
<keyword evidence="1" id="KW-0479">Metal-binding</keyword>
<dbReference type="GO" id="GO:0046872">
    <property type="term" value="F:metal ion binding"/>
    <property type="evidence" value="ECO:0007669"/>
    <property type="project" value="UniProtKB-KW"/>
</dbReference>
<dbReference type="InterPro" id="IPR041534">
    <property type="entry name" value="EF-hand_13"/>
</dbReference>
<dbReference type="Gene3D" id="1.10.238.220">
    <property type="match status" value="1"/>
</dbReference>
<dbReference type="OrthoDB" id="5586at2759"/>
<sequence>MQVTVRIFWSVNRSWSGRITANELRRSNFLETVRKLETTDDINTITDYFSYEHFYVIYCKFYEIDKDHNLIINKIDMSQHCNGGKYYI</sequence>
<dbReference type="PANTHER" id="PTHR14095:SF0">
    <property type="entry name" value="MIP22305P"/>
    <property type="match status" value="1"/>
</dbReference>
<evidence type="ECO:0000313" key="3">
    <source>
        <dbReference type="EMBL" id="VDK79698.1"/>
    </source>
</evidence>
<dbReference type="EMBL" id="UYRR01040722">
    <property type="protein sequence ID" value="VDK79698.1"/>
    <property type="molecule type" value="Genomic_DNA"/>
</dbReference>
<accession>A0A3P6UKI4</accession>
<dbReference type="AlphaFoldDB" id="A0A3P6UKI4"/>
<feature type="domain" description="PP2A regulatory subunit B'' EF-hand" evidence="2">
    <location>
        <begin position="3"/>
        <end position="37"/>
    </location>
</feature>
<reference evidence="3 4" key="1">
    <citation type="submission" date="2018-11" db="EMBL/GenBank/DDBJ databases">
        <authorList>
            <consortium name="Pathogen Informatics"/>
        </authorList>
    </citation>
    <scope>NUCLEOTIDE SEQUENCE [LARGE SCALE GENOMIC DNA]</scope>
</reference>
<dbReference type="Pfam" id="PF17958">
    <property type="entry name" value="EF-hand_13"/>
    <property type="match status" value="1"/>
</dbReference>
<name>A0A3P6UKI4_ANISI</name>
<keyword evidence="4" id="KW-1185">Reference proteome</keyword>
<dbReference type="Gene3D" id="1.10.238.10">
    <property type="entry name" value="EF-hand"/>
    <property type="match status" value="1"/>
</dbReference>
<dbReference type="PANTHER" id="PTHR14095">
    <property type="entry name" value="PHOSPHATASE 2A REGULATORY SUBUNIT-RELATED"/>
    <property type="match status" value="1"/>
</dbReference>
<evidence type="ECO:0000256" key="1">
    <source>
        <dbReference type="ARBA" id="ARBA00022723"/>
    </source>
</evidence>
<organism evidence="3 4">
    <name type="scientific">Anisakis simplex</name>
    <name type="common">Herring worm</name>
    <dbReference type="NCBI Taxonomy" id="6269"/>
    <lineage>
        <taxon>Eukaryota</taxon>
        <taxon>Metazoa</taxon>
        <taxon>Ecdysozoa</taxon>
        <taxon>Nematoda</taxon>
        <taxon>Chromadorea</taxon>
        <taxon>Rhabditida</taxon>
        <taxon>Spirurina</taxon>
        <taxon>Ascaridomorpha</taxon>
        <taxon>Ascaridoidea</taxon>
        <taxon>Anisakidae</taxon>
        <taxon>Anisakis</taxon>
        <taxon>Anisakis simplex complex</taxon>
    </lineage>
</organism>
<dbReference type="Proteomes" id="UP000267096">
    <property type="component" value="Unassembled WGS sequence"/>
</dbReference>
<proteinExistence type="predicted"/>
<evidence type="ECO:0000259" key="2">
    <source>
        <dbReference type="Pfam" id="PF17958"/>
    </source>
</evidence>
<gene>
    <name evidence="3" type="ORF">ASIM_LOCUS20793</name>
</gene>